<evidence type="ECO:0000313" key="3">
    <source>
        <dbReference type="Proteomes" id="UP001360953"/>
    </source>
</evidence>
<dbReference type="EMBL" id="JBBPEH010000001">
    <property type="protein sequence ID" value="KAK7544735.1"/>
    <property type="molecule type" value="Genomic_DNA"/>
</dbReference>
<reference evidence="2 3" key="1">
    <citation type="submission" date="2024-04" db="EMBL/GenBank/DDBJ databases">
        <title>Phyllosticta paracitricarpa is synonymous to the EU quarantine fungus P. citricarpa based on phylogenomic analyses.</title>
        <authorList>
            <consortium name="Lawrence Berkeley National Laboratory"/>
            <person name="Van ingen-buijs V.A."/>
            <person name="Van westerhoven A.C."/>
            <person name="Haridas S."/>
            <person name="Skiadas P."/>
            <person name="Martin F."/>
            <person name="Groenewald J.Z."/>
            <person name="Crous P.W."/>
            <person name="Seidl M.F."/>
        </authorList>
    </citation>
    <scope>NUCLEOTIDE SEQUENCE [LARGE SCALE GENOMIC DNA]</scope>
    <source>
        <strain evidence="2 3">CPC 17464</strain>
    </source>
</reference>
<evidence type="ECO:0000256" key="1">
    <source>
        <dbReference type="SAM" id="MobiDB-lite"/>
    </source>
</evidence>
<keyword evidence="3" id="KW-1185">Reference proteome</keyword>
<feature type="compositionally biased region" description="Acidic residues" evidence="1">
    <location>
        <begin position="246"/>
        <end position="262"/>
    </location>
</feature>
<dbReference type="GeneID" id="92030798"/>
<feature type="compositionally biased region" description="Low complexity" evidence="1">
    <location>
        <begin position="276"/>
        <end position="287"/>
    </location>
</feature>
<organism evidence="2 3">
    <name type="scientific">Phyllosticta citribraziliensis</name>
    <dbReference type="NCBI Taxonomy" id="989973"/>
    <lineage>
        <taxon>Eukaryota</taxon>
        <taxon>Fungi</taxon>
        <taxon>Dikarya</taxon>
        <taxon>Ascomycota</taxon>
        <taxon>Pezizomycotina</taxon>
        <taxon>Dothideomycetes</taxon>
        <taxon>Dothideomycetes incertae sedis</taxon>
        <taxon>Botryosphaeriales</taxon>
        <taxon>Phyllostictaceae</taxon>
        <taxon>Phyllosticta</taxon>
    </lineage>
</organism>
<dbReference type="Proteomes" id="UP001360953">
    <property type="component" value="Unassembled WGS sequence"/>
</dbReference>
<feature type="compositionally biased region" description="Basic and acidic residues" evidence="1">
    <location>
        <begin position="150"/>
        <end position="162"/>
    </location>
</feature>
<protein>
    <submittedName>
        <fullName evidence="2">Uncharacterized protein</fullName>
    </submittedName>
</protein>
<evidence type="ECO:0000313" key="2">
    <source>
        <dbReference type="EMBL" id="KAK7544735.1"/>
    </source>
</evidence>
<feature type="compositionally biased region" description="Low complexity" evidence="1">
    <location>
        <begin position="95"/>
        <end position="129"/>
    </location>
</feature>
<feature type="compositionally biased region" description="Low complexity" evidence="1">
    <location>
        <begin position="211"/>
        <end position="233"/>
    </location>
</feature>
<feature type="compositionally biased region" description="Basic and acidic residues" evidence="1">
    <location>
        <begin position="189"/>
        <end position="207"/>
    </location>
</feature>
<feature type="compositionally biased region" description="Polar residues" evidence="1">
    <location>
        <begin position="76"/>
        <end position="94"/>
    </location>
</feature>
<feature type="region of interest" description="Disordered" evidence="1">
    <location>
        <begin position="53"/>
        <end position="299"/>
    </location>
</feature>
<accession>A0ABR1MA21</accession>
<gene>
    <name evidence="2" type="ORF">J3D65DRAFT_599359</name>
</gene>
<dbReference type="RefSeq" id="XP_066659970.1">
    <property type="nucleotide sequence ID" value="XM_066797892.1"/>
</dbReference>
<proteinExistence type="predicted"/>
<sequence length="299" mass="31406">MPASISVLVFFLSTTFPCSNIHHPFLLFLHISCQATAKIPTIRRLSRLTPSPFLRMPFETSFPRPPRTQPQDKSRVSANTGPRPSPQAPESESTNDANNAAKSSNDPATPNTPSSLAAAAGSPDADASPITPAPLNVPPSRARRQFAARLAERKRAAAEHGTSDSAGGAAGEGDDEQQQFSESMGGEGDAERERERERERDWTERYGGDTGATEASTTAAGKAPSLSSAAGGALRFSNLFKHSAEDSDEEEEESSSDEEGEDLVMKEGVLARKRSGVGSSAGSTSSAGSGGGGSDKERE</sequence>
<comment type="caution">
    <text evidence="2">The sequence shown here is derived from an EMBL/GenBank/DDBJ whole genome shotgun (WGS) entry which is preliminary data.</text>
</comment>
<name>A0ABR1MA21_9PEZI</name>